<sequence>MSREEHWKTRLHTSKWSHGRISEIIERILITDHTWHRSADDPGMIILLMGGVGDPTCTLPIRDHFRPKGFKARFLSLFDNMNFLMATAIHLLFKLPVVHLLKPEKVDAVKSRLLFEVTEQAVLDTSEGSSPEEDEEDDFFKALRSPGPTATEGTDSTRLSNKMGKELESWCSEKQRSKVLEQAMFPALSRAAWVDVFVKYNTAIPSSAAVERLFSQGADIMKAKRASLTSDNFERLIFMKGNMDLLKMELSPEDSE</sequence>
<gene>
    <name evidence="2" type="ORF">GWK47_029918</name>
</gene>
<dbReference type="OrthoDB" id="6380091at2759"/>
<accession>A0A8J4YL60</accession>
<evidence type="ECO:0000256" key="1">
    <source>
        <dbReference type="SAM" id="MobiDB-lite"/>
    </source>
</evidence>
<dbReference type="AlphaFoldDB" id="A0A8J4YL60"/>
<name>A0A8J4YL60_CHIOP</name>
<evidence type="ECO:0000313" key="2">
    <source>
        <dbReference type="EMBL" id="KAG0729637.1"/>
    </source>
</evidence>
<evidence type="ECO:0008006" key="4">
    <source>
        <dbReference type="Google" id="ProtNLM"/>
    </source>
</evidence>
<dbReference type="InterPro" id="IPR012337">
    <property type="entry name" value="RNaseH-like_sf"/>
</dbReference>
<feature type="region of interest" description="Disordered" evidence="1">
    <location>
        <begin position="124"/>
        <end position="158"/>
    </location>
</feature>
<keyword evidence="3" id="KW-1185">Reference proteome</keyword>
<dbReference type="Proteomes" id="UP000770661">
    <property type="component" value="Unassembled WGS sequence"/>
</dbReference>
<proteinExistence type="predicted"/>
<comment type="caution">
    <text evidence="2">The sequence shown here is derived from an EMBL/GenBank/DDBJ whole genome shotgun (WGS) entry which is preliminary data.</text>
</comment>
<organism evidence="2 3">
    <name type="scientific">Chionoecetes opilio</name>
    <name type="common">Atlantic snow crab</name>
    <name type="synonym">Cancer opilio</name>
    <dbReference type="NCBI Taxonomy" id="41210"/>
    <lineage>
        <taxon>Eukaryota</taxon>
        <taxon>Metazoa</taxon>
        <taxon>Ecdysozoa</taxon>
        <taxon>Arthropoda</taxon>
        <taxon>Crustacea</taxon>
        <taxon>Multicrustacea</taxon>
        <taxon>Malacostraca</taxon>
        <taxon>Eumalacostraca</taxon>
        <taxon>Eucarida</taxon>
        <taxon>Decapoda</taxon>
        <taxon>Pleocyemata</taxon>
        <taxon>Brachyura</taxon>
        <taxon>Eubrachyura</taxon>
        <taxon>Majoidea</taxon>
        <taxon>Majidae</taxon>
        <taxon>Chionoecetes</taxon>
    </lineage>
</organism>
<dbReference type="SUPFAM" id="SSF53098">
    <property type="entry name" value="Ribonuclease H-like"/>
    <property type="match status" value="1"/>
</dbReference>
<reference evidence="2" key="1">
    <citation type="submission" date="2020-07" db="EMBL/GenBank/DDBJ databases">
        <title>The High-quality genome of the commercially important snow crab, Chionoecetes opilio.</title>
        <authorList>
            <person name="Jeong J.-H."/>
            <person name="Ryu S."/>
        </authorList>
    </citation>
    <scope>NUCLEOTIDE SEQUENCE</scope>
    <source>
        <strain evidence="2">MADBK_172401_WGS</strain>
        <tissue evidence="2">Digestive gland</tissue>
    </source>
</reference>
<evidence type="ECO:0000313" key="3">
    <source>
        <dbReference type="Proteomes" id="UP000770661"/>
    </source>
</evidence>
<protein>
    <recommendedName>
        <fullName evidence="4">HAT C-terminal dimerisation domain-containing protein</fullName>
    </recommendedName>
</protein>
<dbReference type="EMBL" id="JACEEZ010000982">
    <property type="protein sequence ID" value="KAG0729637.1"/>
    <property type="molecule type" value="Genomic_DNA"/>
</dbReference>